<evidence type="ECO:0000259" key="1">
    <source>
        <dbReference type="Pfam" id="PF05257"/>
    </source>
</evidence>
<keyword evidence="3" id="KW-1185">Reference proteome</keyword>
<evidence type="ECO:0000313" key="3">
    <source>
        <dbReference type="Proteomes" id="UP000076023"/>
    </source>
</evidence>
<dbReference type="SUPFAM" id="SSF54001">
    <property type="entry name" value="Cysteine proteinases"/>
    <property type="match status" value="1"/>
</dbReference>
<dbReference type="Pfam" id="PF05257">
    <property type="entry name" value="CHAP"/>
    <property type="match status" value="1"/>
</dbReference>
<proteinExistence type="predicted"/>
<dbReference type="EMBL" id="BDCO01000002">
    <property type="protein sequence ID" value="GAT32508.1"/>
    <property type="molecule type" value="Genomic_DNA"/>
</dbReference>
<dbReference type="OrthoDB" id="198033at2"/>
<dbReference type="InParanoid" id="A0A146G6V7"/>
<dbReference type="InterPro" id="IPR038765">
    <property type="entry name" value="Papain-like_cys_pep_sf"/>
</dbReference>
<evidence type="ECO:0000313" key="2">
    <source>
        <dbReference type="EMBL" id="GAT32508.1"/>
    </source>
</evidence>
<feature type="domain" description="Peptidase C51" evidence="1">
    <location>
        <begin position="54"/>
        <end position="145"/>
    </location>
</feature>
<accession>A0A146G6V7</accession>
<name>A0A146G6V7_TERSA</name>
<dbReference type="InterPro" id="IPR007921">
    <property type="entry name" value="CHAP_dom"/>
</dbReference>
<dbReference type="AlphaFoldDB" id="A0A146G6V7"/>
<sequence length="177" mass="19848">MTTKPMLIDGSLARLIPTPIDIAARHVGARETSRNKGPEIALFWNDTTYPRGNENREPWCAAFVCYCLAEAARQGWRPKVKTLPREAAVRYFLDWCRGRYGVEVWANDGRRLPLAGDIAVFLPRLSHIGFVENVSGRTLGTIEGNTDDGGGREGDGVHRRQRALSFPGWFVRFLSFA</sequence>
<organism evidence="2 3">
    <name type="scientific">Terrimicrobium sacchariphilum</name>
    <dbReference type="NCBI Taxonomy" id="690879"/>
    <lineage>
        <taxon>Bacteria</taxon>
        <taxon>Pseudomonadati</taxon>
        <taxon>Verrucomicrobiota</taxon>
        <taxon>Terrimicrobiia</taxon>
        <taxon>Terrimicrobiales</taxon>
        <taxon>Terrimicrobiaceae</taxon>
        <taxon>Terrimicrobium</taxon>
    </lineage>
</organism>
<reference evidence="3" key="1">
    <citation type="journal article" date="2017" name="Genome Announc.">
        <title>Draft Genome Sequence of Terrimicrobium sacchariphilum NM-5T, a Facultative Anaerobic Soil Bacterium of the Class Spartobacteria.</title>
        <authorList>
            <person name="Qiu Y.L."/>
            <person name="Tourlousse D.M."/>
            <person name="Matsuura N."/>
            <person name="Ohashi A."/>
            <person name="Sekiguchi Y."/>
        </authorList>
    </citation>
    <scope>NUCLEOTIDE SEQUENCE [LARGE SCALE GENOMIC DNA]</scope>
    <source>
        <strain evidence="3">NM-5</strain>
    </source>
</reference>
<dbReference type="Proteomes" id="UP000076023">
    <property type="component" value="Unassembled WGS sequence"/>
</dbReference>
<dbReference type="RefSeq" id="WP_075078339.1">
    <property type="nucleotide sequence ID" value="NZ_BDCO01000002.1"/>
</dbReference>
<gene>
    <name evidence="2" type="ORF">TSACC_2907</name>
</gene>
<protein>
    <submittedName>
        <fullName evidence="2">CHAP domain-containing protein</fullName>
    </submittedName>
</protein>
<dbReference type="STRING" id="690879.TSACC_2907"/>
<comment type="caution">
    <text evidence="2">The sequence shown here is derived from an EMBL/GenBank/DDBJ whole genome shotgun (WGS) entry which is preliminary data.</text>
</comment>